<dbReference type="EMBL" id="BAJS01000045">
    <property type="protein sequence ID" value="GAK38219.1"/>
    <property type="molecule type" value="Genomic_DNA"/>
</dbReference>
<evidence type="ECO:0000256" key="3">
    <source>
        <dbReference type="ARBA" id="ARBA00023163"/>
    </source>
</evidence>
<keyword evidence="2" id="KW-0238">DNA-binding</keyword>
<gene>
    <name evidence="5" type="ORF">JCM15093_3540</name>
</gene>
<evidence type="ECO:0000313" key="6">
    <source>
        <dbReference type="Proteomes" id="UP000027601"/>
    </source>
</evidence>
<dbReference type="InterPro" id="IPR020449">
    <property type="entry name" value="Tscrpt_reg_AraC-type_HTH"/>
</dbReference>
<dbReference type="GO" id="GO:0003700">
    <property type="term" value="F:DNA-binding transcription factor activity"/>
    <property type="evidence" value="ECO:0007669"/>
    <property type="project" value="InterPro"/>
</dbReference>
<accession>A0A069DCZ1</accession>
<dbReference type="InterPro" id="IPR009057">
    <property type="entry name" value="Homeodomain-like_sf"/>
</dbReference>
<evidence type="ECO:0000256" key="2">
    <source>
        <dbReference type="ARBA" id="ARBA00023125"/>
    </source>
</evidence>
<dbReference type="PRINTS" id="PR00032">
    <property type="entry name" value="HTHARAC"/>
</dbReference>
<protein>
    <submittedName>
        <fullName evidence="5">Transcriptional regulator, AraC family</fullName>
    </submittedName>
</protein>
<dbReference type="SMART" id="SM00342">
    <property type="entry name" value="HTH_ARAC"/>
    <property type="match status" value="1"/>
</dbReference>
<keyword evidence="3" id="KW-0804">Transcription</keyword>
<reference evidence="5 6" key="1">
    <citation type="journal article" date="2015" name="Microbes Environ.">
        <title>Distribution and evolution of nitrogen fixation genes in the phylum bacteroidetes.</title>
        <authorList>
            <person name="Inoue J."/>
            <person name="Oshima K."/>
            <person name="Suda W."/>
            <person name="Sakamoto M."/>
            <person name="Iino T."/>
            <person name="Noda S."/>
            <person name="Hongoh Y."/>
            <person name="Hattori M."/>
            <person name="Ohkuma M."/>
        </authorList>
    </citation>
    <scope>NUCLEOTIDE SEQUENCE [LARGE SCALE GENOMIC DNA]</scope>
    <source>
        <strain evidence="5 6">JCM 15093</strain>
    </source>
</reference>
<name>A0A069DCZ1_9BACE</name>
<keyword evidence="6" id="KW-1185">Reference proteome</keyword>
<keyword evidence="1" id="KW-0805">Transcription regulation</keyword>
<feature type="domain" description="HTH araC/xylS-type" evidence="4">
    <location>
        <begin position="115"/>
        <end position="213"/>
    </location>
</feature>
<proteinExistence type="predicted"/>
<dbReference type="Proteomes" id="UP000027601">
    <property type="component" value="Unassembled WGS sequence"/>
</dbReference>
<evidence type="ECO:0000259" key="4">
    <source>
        <dbReference type="PROSITE" id="PS01124"/>
    </source>
</evidence>
<sequence length="216" mass="24772">MQSDDVYKTDNSELRVRGTIIQFEAAFMQHSIQHYPQFRQIKTLLEEARRGIFFSSLSDPDIMGMLDEFPRILGFDQIAGLLLLLQRLSVCAGRDVLASPMYQEVFPTLGNTRIEKIISYINGNYTRDMGLAEIASMAAMNPAAFCRYFKENTGKTYVQYVTDMRIGYACKLLALNSLSISRISTECGFDSLSHFNRLFKQVTNYTPSQYQRYILK</sequence>
<dbReference type="SUPFAM" id="SSF46689">
    <property type="entry name" value="Homeodomain-like"/>
    <property type="match status" value="2"/>
</dbReference>
<organism evidence="5 6">
    <name type="scientific">Bacteroides graminisolvens DSM 19988 = JCM 15093</name>
    <dbReference type="NCBI Taxonomy" id="1121097"/>
    <lineage>
        <taxon>Bacteria</taxon>
        <taxon>Pseudomonadati</taxon>
        <taxon>Bacteroidota</taxon>
        <taxon>Bacteroidia</taxon>
        <taxon>Bacteroidales</taxon>
        <taxon>Bacteroidaceae</taxon>
        <taxon>Bacteroides</taxon>
    </lineage>
</organism>
<dbReference type="OrthoDB" id="2569619at2"/>
<evidence type="ECO:0000256" key="1">
    <source>
        <dbReference type="ARBA" id="ARBA00023015"/>
    </source>
</evidence>
<dbReference type="AlphaFoldDB" id="A0A069DCZ1"/>
<dbReference type="Pfam" id="PF12833">
    <property type="entry name" value="HTH_18"/>
    <property type="match status" value="1"/>
</dbReference>
<comment type="caution">
    <text evidence="5">The sequence shown here is derived from an EMBL/GenBank/DDBJ whole genome shotgun (WGS) entry which is preliminary data.</text>
</comment>
<dbReference type="Gene3D" id="1.10.10.60">
    <property type="entry name" value="Homeodomain-like"/>
    <property type="match status" value="2"/>
</dbReference>
<evidence type="ECO:0000313" key="5">
    <source>
        <dbReference type="EMBL" id="GAK38219.1"/>
    </source>
</evidence>
<dbReference type="GO" id="GO:0043565">
    <property type="term" value="F:sequence-specific DNA binding"/>
    <property type="evidence" value="ECO:0007669"/>
    <property type="project" value="InterPro"/>
</dbReference>
<dbReference type="eggNOG" id="COG2207">
    <property type="taxonomic scope" value="Bacteria"/>
</dbReference>
<dbReference type="PROSITE" id="PS01124">
    <property type="entry name" value="HTH_ARAC_FAMILY_2"/>
    <property type="match status" value="1"/>
</dbReference>
<dbReference type="PANTHER" id="PTHR43280">
    <property type="entry name" value="ARAC-FAMILY TRANSCRIPTIONAL REGULATOR"/>
    <property type="match status" value="1"/>
</dbReference>
<dbReference type="PANTHER" id="PTHR43280:SF34">
    <property type="entry name" value="ARAC-FAMILY TRANSCRIPTIONAL REGULATOR"/>
    <property type="match status" value="1"/>
</dbReference>
<dbReference type="PROSITE" id="PS00041">
    <property type="entry name" value="HTH_ARAC_FAMILY_1"/>
    <property type="match status" value="1"/>
</dbReference>
<dbReference type="STRING" id="1121097.GCA_000428125_03101"/>
<dbReference type="InterPro" id="IPR018060">
    <property type="entry name" value="HTH_AraC"/>
</dbReference>
<dbReference type="InterPro" id="IPR018062">
    <property type="entry name" value="HTH_AraC-typ_CS"/>
</dbReference>